<dbReference type="PANTHER" id="PTHR38765:SF1">
    <property type="entry name" value="DUF484 DOMAIN-CONTAINING PROTEIN"/>
    <property type="match status" value="1"/>
</dbReference>
<dbReference type="AlphaFoldDB" id="A0A381P308"/>
<accession>A0A381P308</accession>
<proteinExistence type="predicted"/>
<organism evidence="1">
    <name type="scientific">marine metagenome</name>
    <dbReference type="NCBI Taxonomy" id="408172"/>
    <lineage>
        <taxon>unclassified sequences</taxon>
        <taxon>metagenomes</taxon>
        <taxon>ecological metagenomes</taxon>
    </lineage>
</organism>
<reference evidence="1" key="1">
    <citation type="submission" date="2018-05" db="EMBL/GenBank/DDBJ databases">
        <authorList>
            <person name="Lanie J.A."/>
            <person name="Ng W.-L."/>
            <person name="Kazmierczak K.M."/>
            <person name="Andrzejewski T.M."/>
            <person name="Davidsen T.M."/>
            <person name="Wayne K.J."/>
            <person name="Tettelin H."/>
            <person name="Glass J.I."/>
            <person name="Rusch D."/>
            <person name="Podicherti R."/>
            <person name="Tsui H.-C.T."/>
            <person name="Winkler M.E."/>
        </authorList>
    </citation>
    <scope>NUCLEOTIDE SEQUENCE</scope>
</reference>
<gene>
    <name evidence="1" type="ORF">METZ01_LOCUS14145</name>
</gene>
<dbReference type="EMBL" id="UINC01000793">
    <property type="protein sequence ID" value="SUZ61291.1"/>
    <property type="molecule type" value="Genomic_DNA"/>
</dbReference>
<dbReference type="InterPro" id="IPR007435">
    <property type="entry name" value="DUF484"/>
</dbReference>
<dbReference type="Pfam" id="PF04340">
    <property type="entry name" value="DUF484"/>
    <property type="match status" value="1"/>
</dbReference>
<dbReference type="InterPro" id="IPR029016">
    <property type="entry name" value="GAF-like_dom_sf"/>
</dbReference>
<name>A0A381P308_9ZZZZ</name>
<evidence type="ECO:0000313" key="1">
    <source>
        <dbReference type="EMBL" id="SUZ61291.1"/>
    </source>
</evidence>
<protein>
    <recommendedName>
        <fullName evidence="2">GAF domain-containing protein</fullName>
    </recommendedName>
</protein>
<evidence type="ECO:0008006" key="2">
    <source>
        <dbReference type="Google" id="ProtNLM"/>
    </source>
</evidence>
<dbReference type="Gene3D" id="3.30.450.40">
    <property type="match status" value="1"/>
</dbReference>
<dbReference type="PANTHER" id="PTHR38765">
    <property type="entry name" value="DUF484 DOMAIN-CONTAINING PROTEIN"/>
    <property type="match status" value="1"/>
</dbReference>
<sequence length="172" mass="19242">MLRERNIDLRKRLNELVDNAGINDDVFLKTRTLTLSLMDTVDLQSLDDVLATRLIEGFEANHGLCYVLDWQASADYQHIIGVAANDEPPVPRLFKQPEPVCGIYRPGEYEALFPESGLSEAGSVALVPMRRSGLDAILAIGSNDPQRFVPEKGTLFLEYISDVLSRTLHRVM</sequence>